<dbReference type="PANTHER" id="PTHR43685">
    <property type="entry name" value="GLYCOSYLTRANSFERASE"/>
    <property type="match status" value="1"/>
</dbReference>
<evidence type="ECO:0000256" key="1">
    <source>
        <dbReference type="SAM" id="Phobius"/>
    </source>
</evidence>
<evidence type="ECO:0000313" key="4">
    <source>
        <dbReference type="Proteomes" id="UP000288227"/>
    </source>
</evidence>
<dbReference type="PANTHER" id="PTHR43685:SF11">
    <property type="entry name" value="GLYCOSYLTRANSFERASE TAGX-RELATED"/>
    <property type="match status" value="1"/>
</dbReference>
<proteinExistence type="predicted"/>
<name>A0A401UDE6_9BACT</name>
<gene>
    <name evidence="3" type="ORF">SanaruYs_31580</name>
</gene>
<organism evidence="3 4">
    <name type="scientific">Chryseotalea sanaruensis</name>
    <dbReference type="NCBI Taxonomy" id="2482724"/>
    <lineage>
        <taxon>Bacteria</taxon>
        <taxon>Pseudomonadati</taxon>
        <taxon>Bacteroidota</taxon>
        <taxon>Cytophagia</taxon>
        <taxon>Cytophagales</taxon>
        <taxon>Chryseotaleaceae</taxon>
        <taxon>Chryseotalea</taxon>
    </lineage>
</organism>
<keyword evidence="3" id="KW-0808">Transferase</keyword>
<feature type="transmembrane region" description="Helical" evidence="1">
    <location>
        <begin position="298"/>
        <end position="318"/>
    </location>
</feature>
<evidence type="ECO:0000259" key="2">
    <source>
        <dbReference type="Pfam" id="PF00535"/>
    </source>
</evidence>
<dbReference type="RefSeq" id="WP_127123572.1">
    <property type="nucleotide sequence ID" value="NZ_BHXQ01000006.1"/>
</dbReference>
<dbReference type="AlphaFoldDB" id="A0A401UDE6"/>
<dbReference type="InterPro" id="IPR001173">
    <property type="entry name" value="Glyco_trans_2-like"/>
</dbReference>
<keyword evidence="4" id="KW-1185">Reference proteome</keyword>
<comment type="caution">
    <text evidence="3">The sequence shown here is derived from an EMBL/GenBank/DDBJ whole genome shotgun (WGS) entry which is preliminary data.</text>
</comment>
<protein>
    <submittedName>
        <fullName evidence="3">Glycosyltransferase family 2 protein</fullName>
    </submittedName>
</protein>
<dbReference type="InterPro" id="IPR050834">
    <property type="entry name" value="Glycosyltransf_2"/>
</dbReference>
<dbReference type="CDD" id="cd00761">
    <property type="entry name" value="Glyco_tranf_GTA_type"/>
    <property type="match status" value="1"/>
</dbReference>
<sequence>MAELTILMPAYNASPYVEEAINSLLNQSFTDFELWFIDDASTDETLSIVATLARKDPRIHIFSNAVNRGKLHTINSKVRGVLSPFFTITDADDVSHPARLEKQIAKLKSDASLMMCGTSYAAMDEQGYYVRTVHVPIDIEQIRERSLIQSAFMGGTMVMRSSLLQNFPELYRFYFENSMDDADLACRILNLYSVTNLNELLYFYRIVPTSITRAKVTCRSLNIYKLISHLYTIRKSEQKDWLELGDFVSADDFMKKIEDDYAKDSTLLHRHRSFFYLYWGQNLLALNSITKAIIIKPYHLKTVLSFLLISMRIMLFYFSRSIKKVHYRALFK</sequence>
<dbReference type="Proteomes" id="UP000288227">
    <property type="component" value="Unassembled WGS sequence"/>
</dbReference>
<dbReference type="OrthoDB" id="9815829at2"/>
<accession>A0A401UDE6</accession>
<keyword evidence="1" id="KW-0472">Membrane</keyword>
<dbReference type="SUPFAM" id="SSF53448">
    <property type="entry name" value="Nucleotide-diphospho-sugar transferases"/>
    <property type="match status" value="1"/>
</dbReference>
<dbReference type="Gene3D" id="3.90.550.10">
    <property type="entry name" value="Spore Coat Polysaccharide Biosynthesis Protein SpsA, Chain A"/>
    <property type="match status" value="1"/>
</dbReference>
<feature type="domain" description="Glycosyltransferase 2-like" evidence="2">
    <location>
        <begin position="5"/>
        <end position="164"/>
    </location>
</feature>
<keyword evidence="1" id="KW-1133">Transmembrane helix</keyword>
<dbReference type="GO" id="GO:0016740">
    <property type="term" value="F:transferase activity"/>
    <property type="evidence" value="ECO:0007669"/>
    <property type="project" value="UniProtKB-KW"/>
</dbReference>
<dbReference type="EMBL" id="BHXQ01000006">
    <property type="protein sequence ID" value="GCC52918.1"/>
    <property type="molecule type" value="Genomic_DNA"/>
</dbReference>
<dbReference type="Pfam" id="PF00535">
    <property type="entry name" value="Glycos_transf_2"/>
    <property type="match status" value="1"/>
</dbReference>
<dbReference type="InterPro" id="IPR029044">
    <property type="entry name" value="Nucleotide-diphossugar_trans"/>
</dbReference>
<keyword evidence="1" id="KW-0812">Transmembrane</keyword>
<reference evidence="3 4" key="1">
    <citation type="submission" date="2018-11" db="EMBL/GenBank/DDBJ databases">
        <title>Chryseotalea sanarue gen. nov., sp., nov., a member of the family Cytophagaceae, isolated from a brackish lake in Hamamatsu Japan.</title>
        <authorList>
            <person name="Maejima Y."/>
            <person name="Iino T."/>
            <person name="Muraguchi Y."/>
            <person name="Fukuda K."/>
            <person name="Ohkuma M."/>
            <person name="Moriuchi R."/>
            <person name="Dohra H."/>
            <person name="Kimbara K."/>
            <person name="Shintani M."/>
        </authorList>
    </citation>
    <scope>NUCLEOTIDE SEQUENCE [LARGE SCALE GENOMIC DNA]</scope>
    <source>
        <strain evidence="3 4">Ys</strain>
    </source>
</reference>
<evidence type="ECO:0000313" key="3">
    <source>
        <dbReference type="EMBL" id="GCC52918.1"/>
    </source>
</evidence>